<name>A0AAV7J8R5_COTGL</name>
<keyword evidence="2" id="KW-1185">Reference proteome</keyword>
<protein>
    <submittedName>
        <fullName evidence="1">Uncharacterized protein</fullName>
    </submittedName>
</protein>
<accession>A0AAV7J8R5</accession>
<dbReference type="AlphaFoldDB" id="A0AAV7J8R5"/>
<proteinExistence type="predicted"/>
<evidence type="ECO:0000313" key="2">
    <source>
        <dbReference type="Proteomes" id="UP000826195"/>
    </source>
</evidence>
<organism evidence="1 2">
    <name type="scientific">Cotesia glomerata</name>
    <name type="common">Lepidopteran parasitic wasp</name>
    <name type="synonym">Apanteles glomeratus</name>
    <dbReference type="NCBI Taxonomy" id="32391"/>
    <lineage>
        <taxon>Eukaryota</taxon>
        <taxon>Metazoa</taxon>
        <taxon>Ecdysozoa</taxon>
        <taxon>Arthropoda</taxon>
        <taxon>Hexapoda</taxon>
        <taxon>Insecta</taxon>
        <taxon>Pterygota</taxon>
        <taxon>Neoptera</taxon>
        <taxon>Endopterygota</taxon>
        <taxon>Hymenoptera</taxon>
        <taxon>Apocrita</taxon>
        <taxon>Ichneumonoidea</taxon>
        <taxon>Braconidae</taxon>
        <taxon>Microgastrinae</taxon>
        <taxon>Cotesia</taxon>
    </lineage>
</organism>
<reference evidence="1 2" key="1">
    <citation type="journal article" date="2021" name="J. Hered.">
        <title>A chromosome-level genome assembly of the parasitoid wasp, Cotesia glomerata (Hymenoptera: Braconidae).</title>
        <authorList>
            <person name="Pinto B.J."/>
            <person name="Weis J.J."/>
            <person name="Gamble T."/>
            <person name="Ode P.J."/>
            <person name="Paul R."/>
            <person name="Zaspel J.M."/>
        </authorList>
    </citation>
    <scope>NUCLEOTIDE SEQUENCE [LARGE SCALE GENOMIC DNA]</scope>
    <source>
        <strain evidence="1">CgM1</strain>
    </source>
</reference>
<gene>
    <name evidence="1" type="ORF">KQX54_021441</name>
</gene>
<dbReference type="EMBL" id="JAHXZJ010000001">
    <property type="protein sequence ID" value="KAH0568751.1"/>
    <property type="molecule type" value="Genomic_DNA"/>
</dbReference>
<comment type="caution">
    <text evidence="1">The sequence shown here is derived from an EMBL/GenBank/DDBJ whole genome shotgun (WGS) entry which is preliminary data.</text>
</comment>
<sequence length="212" mass="24824">MSPVDKKTTWQWVSEQFDSQLMHQNTEHTALSKLQYTISQEIYKRVVSIGCGRRQQSLRCRRVDDAWRRRGFASPTPTPVKVQDEFNRGNSTLGCCCYTMDVYRVEHDGKRGHHRHHRSNRIRGSLFSFLADRTKDSTNTMMPLSSKKLLWQVWLARKMQRDNERRSRQGDQQLLGQVFAILSHGRGDTYRGSRCLAELNQLGRRQSRVLRG</sequence>
<dbReference type="Proteomes" id="UP000826195">
    <property type="component" value="Unassembled WGS sequence"/>
</dbReference>
<evidence type="ECO:0000313" key="1">
    <source>
        <dbReference type="EMBL" id="KAH0568751.1"/>
    </source>
</evidence>